<feature type="compositionally biased region" description="Polar residues" evidence="2">
    <location>
        <begin position="1250"/>
        <end position="1260"/>
    </location>
</feature>
<name>A0A1I7RRE0_BURXY</name>
<keyword evidence="7" id="KW-1185">Reference proteome</keyword>
<dbReference type="InterPro" id="IPR000195">
    <property type="entry name" value="Rab-GAP-TBC_dom"/>
</dbReference>
<dbReference type="SMART" id="SM00233">
    <property type="entry name" value="PH"/>
    <property type="match status" value="1"/>
</dbReference>
<dbReference type="eggNOG" id="KOG2058">
    <property type="taxonomic scope" value="Eukaryota"/>
</dbReference>
<gene>
    <name evidence="5" type="ORF">BXYJ_LOCUS15000</name>
</gene>
<proteinExistence type="predicted"/>
<dbReference type="SUPFAM" id="SSF47923">
    <property type="entry name" value="Ypt/Rab-GAP domain of gyp1p"/>
    <property type="match status" value="2"/>
</dbReference>
<feature type="region of interest" description="Disordered" evidence="2">
    <location>
        <begin position="135"/>
        <end position="181"/>
    </location>
</feature>
<dbReference type="OrthoDB" id="294251at2759"/>
<feature type="region of interest" description="Disordered" evidence="2">
    <location>
        <begin position="210"/>
        <end position="239"/>
    </location>
</feature>
<feature type="compositionally biased region" description="Polar residues" evidence="2">
    <location>
        <begin position="1323"/>
        <end position="1341"/>
    </location>
</feature>
<dbReference type="WBParaSite" id="BXY_0328700.1">
    <property type="protein sequence ID" value="BXY_0328700.1"/>
    <property type="gene ID" value="BXY_0328700"/>
</dbReference>
<dbReference type="SMART" id="SM00164">
    <property type="entry name" value="TBC"/>
    <property type="match status" value="1"/>
</dbReference>
<reference evidence="5" key="2">
    <citation type="submission" date="2020-09" db="EMBL/GenBank/DDBJ databases">
        <authorList>
            <person name="Kikuchi T."/>
        </authorList>
    </citation>
    <scope>NUCLEOTIDE SEQUENCE</scope>
    <source>
        <strain evidence="5">Ka4C1</strain>
    </source>
</reference>
<evidence type="ECO:0000256" key="1">
    <source>
        <dbReference type="SAM" id="Coils"/>
    </source>
</evidence>
<dbReference type="Pfam" id="PF00169">
    <property type="entry name" value="PH"/>
    <property type="match status" value="1"/>
</dbReference>
<accession>A0A1I7RRE0</accession>
<dbReference type="InterPro" id="IPR050302">
    <property type="entry name" value="Rab_GAP_TBC_domain"/>
</dbReference>
<feature type="compositionally biased region" description="Low complexity" evidence="2">
    <location>
        <begin position="1261"/>
        <end position="1279"/>
    </location>
</feature>
<evidence type="ECO:0000259" key="4">
    <source>
        <dbReference type="PROSITE" id="PS50086"/>
    </source>
</evidence>
<feature type="compositionally biased region" description="Polar residues" evidence="2">
    <location>
        <begin position="216"/>
        <end position="232"/>
    </location>
</feature>
<dbReference type="GO" id="GO:0031267">
    <property type="term" value="F:small GTPase binding"/>
    <property type="evidence" value="ECO:0007669"/>
    <property type="project" value="TreeGrafter"/>
</dbReference>
<dbReference type="PROSITE" id="PS50086">
    <property type="entry name" value="TBC_RABGAP"/>
    <property type="match status" value="1"/>
</dbReference>
<dbReference type="SUPFAM" id="SSF50729">
    <property type="entry name" value="PH domain-like"/>
    <property type="match status" value="1"/>
</dbReference>
<keyword evidence="1" id="KW-0175">Coiled coil</keyword>
<feature type="domain" description="PH" evidence="3">
    <location>
        <begin position="9"/>
        <end position="111"/>
    </location>
</feature>
<evidence type="ECO:0000313" key="6">
    <source>
        <dbReference type="Proteomes" id="UP000095284"/>
    </source>
</evidence>
<evidence type="ECO:0000259" key="3">
    <source>
        <dbReference type="PROSITE" id="PS50003"/>
    </source>
</evidence>
<feature type="region of interest" description="Disordered" evidence="2">
    <location>
        <begin position="286"/>
        <end position="305"/>
    </location>
</feature>
<dbReference type="SMR" id="A0A1I7RRE0"/>
<dbReference type="InterPro" id="IPR035969">
    <property type="entry name" value="Rab-GAP_TBC_sf"/>
</dbReference>
<feature type="domain" description="Rab-GAP TBC" evidence="4">
    <location>
        <begin position="579"/>
        <end position="778"/>
    </location>
</feature>
<evidence type="ECO:0000313" key="5">
    <source>
        <dbReference type="EMBL" id="CAD5234909.1"/>
    </source>
</evidence>
<feature type="compositionally biased region" description="Basic residues" evidence="2">
    <location>
        <begin position="149"/>
        <end position="162"/>
    </location>
</feature>
<dbReference type="PROSITE" id="PS50003">
    <property type="entry name" value="PH_DOMAIN"/>
    <property type="match status" value="1"/>
</dbReference>
<reference evidence="8" key="1">
    <citation type="submission" date="2016-11" db="UniProtKB">
        <authorList>
            <consortium name="WormBaseParasite"/>
        </authorList>
    </citation>
    <scope>IDENTIFICATION</scope>
</reference>
<dbReference type="InterPro" id="IPR011993">
    <property type="entry name" value="PH-like_dom_sf"/>
</dbReference>
<dbReference type="Gene3D" id="2.30.29.30">
    <property type="entry name" value="Pleckstrin-homology domain (PH domain)/Phosphotyrosine-binding domain (PTB)"/>
    <property type="match status" value="1"/>
</dbReference>
<dbReference type="EMBL" id="CAJFDI010000006">
    <property type="protein sequence ID" value="CAD5234909.1"/>
    <property type="molecule type" value="Genomic_DNA"/>
</dbReference>
<dbReference type="Proteomes" id="UP000095284">
    <property type="component" value="Unplaced"/>
</dbReference>
<dbReference type="Pfam" id="PF00566">
    <property type="entry name" value="RabGAP-TBC"/>
    <property type="match status" value="1"/>
</dbReference>
<feature type="region of interest" description="Disordered" evidence="2">
    <location>
        <begin position="1250"/>
        <end position="1285"/>
    </location>
</feature>
<feature type="compositionally biased region" description="Low complexity" evidence="2">
    <location>
        <begin position="1436"/>
        <end position="1449"/>
    </location>
</feature>
<dbReference type="Proteomes" id="UP000659654">
    <property type="component" value="Unassembled WGS sequence"/>
</dbReference>
<dbReference type="InterPro" id="IPR056602">
    <property type="entry name" value="Beta-prop_LRRK2"/>
</dbReference>
<feature type="region of interest" description="Disordered" evidence="2">
    <location>
        <begin position="1321"/>
        <end position="1351"/>
    </location>
</feature>
<dbReference type="Gene3D" id="1.10.8.270">
    <property type="entry name" value="putative rabgap domain of human tbc1 domain family member 14 like domains"/>
    <property type="match status" value="1"/>
</dbReference>
<evidence type="ECO:0000313" key="8">
    <source>
        <dbReference type="WBParaSite" id="BXY_0328700.1"/>
    </source>
</evidence>
<dbReference type="Pfam" id="PF23748">
    <property type="entry name" value="Beta-prop_LRRK2"/>
    <property type="match status" value="1"/>
</dbReference>
<dbReference type="Proteomes" id="UP000582659">
    <property type="component" value="Unassembled WGS sequence"/>
</dbReference>
<feature type="region of interest" description="Disordered" evidence="2">
    <location>
        <begin position="1427"/>
        <end position="1455"/>
    </location>
</feature>
<dbReference type="EMBL" id="CAJFCV020000006">
    <property type="protein sequence ID" value="CAG9130970.1"/>
    <property type="molecule type" value="Genomic_DNA"/>
</dbReference>
<evidence type="ECO:0000256" key="2">
    <source>
        <dbReference type="SAM" id="MobiDB-lite"/>
    </source>
</evidence>
<sequence>MEENVKDKWFSMEGYLQMKYLSSALSYFQSRKRYYFGLDEGTDSLLYFKDKSDFDKRLNCLGSIPLNGAICVPAPTPKMFTLHIDYKKYEIEGETSKATQCWINALQRRRDLKENINWELPCIVFNSIRRTRSRSRSVHSLSDTASSTPKRRPKQPPTRRKVIKLESNRQRSLQAPCPLHSPPANSNCSNLVESRLSRCISMNQTMRKESLAVPMSSDTTRRNTLQPQQLSSHIHRMTESKPPTWLEEWVEKWLNEQMDGGFVARKITRRHSEIPDLSKQLSKVSEAKISTKSSSSVTSGPDSHLGDEHHDIMASSTATTCQLNYENGDLHPKAESCSDFCLETDRSSLNSSGASFPEVYDELIMLREVDNQQKARIHSLTMQLEKLRAKQFINGSAKDMDESALLEQNRLLNTELIKLNDKCRIMEKEMEIWRTKVEVLENMMENFKREYVYLLQSCVRIPLHEHSTCDAIQVKLFGGAVHENRVKQLLAEARQEDPKLPTVESVTTPGNYHVDDYGFRHSFEETPLALHYICTQLNSHYYAQSDDYARLKSRWRTLLDSNPQKIENNKGNRQLCRSGIPRSMRSAVWRVLINQEVADLKEKYGEYYYRNLCSSQGTPSEKIYCTSHQKQINLDLLRTMPSNVHFMSASCKGVNHLQAVLRSFCLHNPSLGYCQGMNFLAATALLFVSPEDAFWFLIAVTERYFDSSYFDQNLSGAQADQEVLKELVELKFPKLSKHLEECDIDLTTVTLNWFLALFFDAVPFQTMLRIWDCFLLEGAKVLFRFTVALLGQYQDEILDRTDTIAVMKVLKAAVRLTYDVDGLIKFAFDDLQPFPSRTTLKNKHSGYLELLKVRLNQRMVLRNCLDVTNISSETSEKICDLPVEQIVFNDHKPGVGFVCAGNQKRGKIARVSIGECIATMSTLDIEFDCRPVSMVILKEEMAFVSLLSGYIVALSVVERKEEILWELKLNDVALKLLYHEERLYAALANGTLTVLENVFVKRPTCLDLYHIPIAAAPITDAIMDEECLYLAVACKVVILNKETLSTISNMYVASSACGSHVPMFEKIRAFADSPYGIWLITAHSSLVQLWLESECQILFDITYDHSQSSRRPSFDEHDQLQTVEVYSIMYHENELWIGTVDGYLMLYTVSQVEDSWERKGSVGKRAAKLHERYPPGKRLSPVQSNVAESPFMRQTMYYIPTDKERLLEEIASAKEYPESERQTRKISVIIDPSTKQYKVNVEDIRQISAESHSETSSNMNSLSPKSVASSSLSPGADSLNVSDKSQPKLKAKLCKGYSADSAVSLKSVDGSRYQTACEVIPETSDTSQLKSQQSNGSPSATNKRKTLRQRRNPNAEYLSCWTGEGSMEYDDTFDLYSEVDDALRNQIGLLEESLAQNSPSIHKSIQIPVRKMSSKVFGKYKSLTIDESRSDTDNASQSSDSVSQRSLSSAESGARNRVLQRVLSERLSKQKLKLRRRDLDIPTNAAMLVALKERERVDPSTALTFTTSILPTEPSTSAVSDSDSRPKAPKILSRKCSAIYQENGHEEPLAEKPVRYSIKMQLQMKLKVSDKPLKCITLTRYNGEPTVITGAGNYGDEEAILRWRRDKISGLWINDPLADAQMSGRRRTTISNGKLPRK</sequence>
<feature type="compositionally biased region" description="Low complexity" evidence="2">
    <location>
        <begin position="287"/>
        <end position="299"/>
    </location>
</feature>
<dbReference type="PANTHER" id="PTHR47219:SF20">
    <property type="entry name" value="TBC1 DOMAIN FAMILY MEMBER 2B"/>
    <property type="match status" value="1"/>
</dbReference>
<dbReference type="GO" id="GO:0005096">
    <property type="term" value="F:GTPase activator activity"/>
    <property type="evidence" value="ECO:0007669"/>
    <property type="project" value="TreeGrafter"/>
</dbReference>
<dbReference type="PANTHER" id="PTHR47219">
    <property type="entry name" value="RAB GTPASE-ACTIVATING PROTEIN 1-LIKE"/>
    <property type="match status" value="1"/>
</dbReference>
<organism evidence="6 8">
    <name type="scientific">Bursaphelenchus xylophilus</name>
    <name type="common">Pinewood nematode worm</name>
    <name type="synonym">Aphelenchoides xylophilus</name>
    <dbReference type="NCBI Taxonomy" id="6326"/>
    <lineage>
        <taxon>Eukaryota</taxon>
        <taxon>Metazoa</taxon>
        <taxon>Ecdysozoa</taxon>
        <taxon>Nematoda</taxon>
        <taxon>Chromadorea</taxon>
        <taxon>Rhabditida</taxon>
        <taxon>Tylenchina</taxon>
        <taxon>Tylenchomorpha</taxon>
        <taxon>Aphelenchoidea</taxon>
        <taxon>Aphelenchoididae</taxon>
        <taxon>Bursaphelenchus</taxon>
    </lineage>
</organism>
<dbReference type="FunFam" id="1.10.8.270:FF:000026">
    <property type="entry name" value="TBC (Tre-2/Bub2/Cdc16) domain family"/>
    <property type="match status" value="1"/>
</dbReference>
<feature type="compositionally biased region" description="Basic residues" evidence="2">
    <location>
        <begin position="1342"/>
        <end position="1351"/>
    </location>
</feature>
<feature type="coiled-coil region" evidence="1">
    <location>
        <begin position="409"/>
        <end position="450"/>
    </location>
</feature>
<protein>
    <submittedName>
        <fullName evidence="5">(pine wood nematode) hypothetical protein</fullName>
    </submittedName>
</protein>
<dbReference type="InterPro" id="IPR001849">
    <property type="entry name" value="PH_domain"/>
</dbReference>
<dbReference type="Gene3D" id="1.10.472.80">
    <property type="entry name" value="Ypt/Rab-GAP domain of gyp1p, domain 3"/>
    <property type="match status" value="1"/>
</dbReference>
<evidence type="ECO:0000313" key="7">
    <source>
        <dbReference type="Proteomes" id="UP000659654"/>
    </source>
</evidence>